<reference evidence="3 4" key="2">
    <citation type="journal article" date="2016" name="Front. Microbiol.">
        <title>Genome and transcriptome sequences reveal the specific parasitism of the nematophagous Purpureocillium lilacinum 36-1.</title>
        <authorList>
            <person name="Xie J."/>
            <person name="Li S."/>
            <person name="Mo C."/>
            <person name="Xiao X."/>
            <person name="Peng D."/>
            <person name="Wang G."/>
            <person name="Xiao Y."/>
        </authorList>
    </citation>
    <scope>NUCLEOTIDE SEQUENCE [LARGE SCALE GENOMIC DNA]</scope>
    <source>
        <strain evidence="3 4">36-1</strain>
    </source>
</reference>
<name>A0A2U3EKF8_PURLI</name>
<evidence type="ECO:0000313" key="2">
    <source>
        <dbReference type="EMBL" id="KAK4092671.1"/>
    </source>
</evidence>
<evidence type="ECO:0000256" key="1">
    <source>
        <dbReference type="SAM" id="MobiDB-lite"/>
    </source>
</evidence>
<reference evidence="3" key="1">
    <citation type="submission" date="2015-05" db="EMBL/GenBank/DDBJ databases">
        <authorList>
            <person name="Wang D.B."/>
            <person name="Wang M."/>
        </authorList>
    </citation>
    <scope>NUCLEOTIDE SEQUENCE</scope>
    <source>
        <strain evidence="3">36-1</strain>
    </source>
</reference>
<organism evidence="3 4">
    <name type="scientific">Purpureocillium lilacinum</name>
    <name type="common">Paecilomyces lilacinus</name>
    <dbReference type="NCBI Taxonomy" id="33203"/>
    <lineage>
        <taxon>Eukaryota</taxon>
        <taxon>Fungi</taxon>
        <taxon>Dikarya</taxon>
        <taxon>Ascomycota</taxon>
        <taxon>Pezizomycotina</taxon>
        <taxon>Sordariomycetes</taxon>
        <taxon>Hypocreomycetidae</taxon>
        <taxon>Hypocreales</taxon>
        <taxon>Ophiocordycipitaceae</taxon>
        <taxon>Purpureocillium</taxon>
    </lineage>
</organism>
<accession>A0A2U3EKF8</accession>
<gene>
    <name evidence="3" type="ORF">PCL_08303</name>
    <name evidence="2" type="ORF">Purlil1_3292</name>
</gene>
<reference evidence="2 5" key="4">
    <citation type="journal article" date="2024" name="Microbiol. Resour. Announc.">
        <title>Genome annotations for the ascomycete fungi Trichoderma harzianum, Trichoderma aggressivum, and Purpureocillium lilacinum.</title>
        <authorList>
            <person name="Beijen E.P.W."/>
            <person name="Ohm R.A."/>
        </authorList>
    </citation>
    <scope>NUCLEOTIDE SEQUENCE [LARGE SCALE GENOMIC DNA]</scope>
    <source>
        <strain evidence="2 5">CBS 150709</strain>
    </source>
</reference>
<feature type="compositionally biased region" description="Basic and acidic residues" evidence="1">
    <location>
        <begin position="314"/>
        <end position="334"/>
    </location>
</feature>
<keyword evidence="5" id="KW-1185">Reference proteome</keyword>
<evidence type="ECO:0000313" key="5">
    <source>
        <dbReference type="Proteomes" id="UP001287286"/>
    </source>
</evidence>
<dbReference type="EMBL" id="JAWRVI010000008">
    <property type="protein sequence ID" value="KAK4092671.1"/>
    <property type="molecule type" value="Genomic_DNA"/>
</dbReference>
<dbReference type="Proteomes" id="UP001287286">
    <property type="component" value="Unassembled WGS sequence"/>
</dbReference>
<feature type="compositionally biased region" description="Basic and acidic residues" evidence="1">
    <location>
        <begin position="256"/>
        <end position="300"/>
    </location>
</feature>
<dbReference type="AlphaFoldDB" id="A0A2U3EKF8"/>
<dbReference type="EMBL" id="LCWV01000003">
    <property type="protein sequence ID" value="PWI74989.1"/>
    <property type="molecule type" value="Genomic_DNA"/>
</dbReference>
<feature type="region of interest" description="Disordered" evidence="1">
    <location>
        <begin position="256"/>
        <end position="363"/>
    </location>
</feature>
<proteinExistence type="predicted"/>
<feature type="region of interest" description="Disordered" evidence="1">
    <location>
        <begin position="69"/>
        <end position="89"/>
    </location>
</feature>
<evidence type="ECO:0000313" key="3">
    <source>
        <dbReference type="EMBL" id="PWI74989.1"/>
    </source>
</evidence>
<feature type="compositionally biased region" description="Basic and acidic residues" evidence="1">
    <location>
        <begin position="411"/>
        <end position="423"/>
    </location>
</feature>
<reference evidence="2" key="3">
    <citation type="submission" date="2023-11" db="EMBL/GenBank/DDBJ databases">
        <authorList>
            <person name="Beijen E."/>
            <person name="Ohm R.A."/>
        </authorList>
    </citation>
    <scope>NUCLEOTIDE SEQUENCE</scope>
    <source>
        <strain evidence="2">CBS 150709</strain>
    </source>
</reference>
<protein>
    <submittedName>
        <fullName evidence="3">Uncharacterized protein</fullName>
    </submittedName>
</protein>
<evidence type="ECO:0000313" key="4">
    <source>
        <dbReference type="Proteomes" id="UP000245956"/>
    </source>
</evidence>
<sequence length="478" mass="52646">MASKLSFPLVSGARDGEAPPIETLVPNCLEPPVWLSLGVVHQVHKGRTRKNSLRVQVVGAGKAVERHELNLPGSPTGLGKRRGSRPLQPRMLPWRRGHSLRERCEDLRGGLADWWAAGCRLQAAVQADELVARVGGWTTAKEGRGWVDGQTWTALGETRCSRLRAVLPLADGTGDDKALYEVDEGFVYEPSLQQSQCANNKVWAPQPKGRNRFFLRGSMAHATQTGRSRPVRLAGWLEASADEVVVVIDDGLTGRDLTRFGSTSREKEELRCGLHKADADRDDNAESSDRHETDGQDGRTTRRTGAMAQGTQGARKETPAQSERHGIAEPHDLSRAMPPQRLRLTRRPRSPSNTALIHSRTHPSMSSRVCLSLGNSAPWHIVIARRRLRCPGRVEPGRVKSSRVELSQVESSRHGRQEREKMGRRGVNRWSPDAARRPDGPGTDCPSGQGRKKAEATAESFSIRSAQGQVRLLADAFL</sequence>
<feature type="region of interest" description="Disordered" evidence="1">
    <location>
        <begin position="405"/>
        <end position="461"/>
    </location>
</feature>
<dbReference type="Proteomes" id="UP000245956">
    <property type="component" value="Unassembled WGS sequence"/>
</dbReference>
<comment type="caution">
    <text evidence="3">The sequence shown here is derived from an EMBL/GenBank/DDBJ whole genome shotgun (WGS) entry which is preliminary data.</text>
</comment>